<dbReference type="EMBL" id="MKCS01000004">
    <property type="protein sequence ID" value="OHX10184.1"/>
    <property type="molecule type" value="Genomic_DNA"/>
</dbReference>
<dbReference type="Proteomes" id="UP000180088">
    <property type="component" value="Unassembled WGS sequence"/>
</dbReference>
<protein>
    <submittedName>
        <fullName evidence="2">Uncharacterized protein</fullName>
    </submittedName>
</protein>
<feature type="chain" id="PRO_5010359535" evidence="1">
    <location>
        <begin position="19"/>
        <end position="313"/>
    </location>
</feature>
<dbReference type="OrthoDB" id="8595794at2"/>
<proteinExistence type="predicted"/>
<accession>A0A1S1WT87</accession>
<reference evidence="4 5" key="1">
    <citation type="submission" date="2016-09" db="EMBL/GenBank/DDBJ databases">
        <title>Chromobacterium muskegensis sp. nov., an insecticidal bacterium isolated from Sphagnum bogs.</title>
        <authorList>
            <person name="Sparks M.E."/>
            <person name="Blackburn M.B."/>
            <person name="Gundersen-Rindal D.E."/>
            <person name="Mitchell A."/>
            <person name="Farrar R."/>
            <person name="Kuhar D."/>
        </authorList>
    </citation>
    <scope>NUCLEOTIDE SEQUENCE [LARGE SCALE GENOMIC DNA]</scope>
    <source>
        <strain evidence="3 5">14B-1</strain>
        <strain evidence="2 4">37-2</strain>
    </source>
</reference>
<dbReference type="AlphaFoldDB" id="A0A1S1WT87"/>
<evidence type="ECO:0000313" key="2">
    <source>
        <dbReference type="EMBL" id="OHX10184.1"/>
    </source>
</evidence>
<evidence type="ECO:0000313" key="5">
    <source>
        <dbReference type="Proteomes" id="UP000180280"/>
    </source>
</evidence>
<evidence type="ECO:0000256" key="1">
    <source>
        <dbReference type="SAM" id="SignalP"/>
    </source>
</evidence>
<dbReference type="EMBL" id="MKCT01000080">
    <property type="protein sequence ID" value="OHX16437.1"/>
    <property type="molecule type" value="Genomic_DNA"/>
</dbReference>
<evidence type="ECO:0000313" key="4">
    <source>
        <dbReference type="Proteomes" id="UP000180088"/>
    </source>
</evidence>
<feature type="signal peptide" evidence="1">
    <location>
        <begin position="1"/>
        <end position="18"/>
    </location>
</feature>
<evidence type="ECO:0000313" key="3">
    <source>
        <dbReference type="EMBL" id="OHX16437.1"/>
    </source>
</evidence>
<dbReference type="STRING" id="1903179.BI347_20460"/>
<keyword evidence="1" id="KW-0732">Signal</keyword>
<gene>
    <name evidence="3" type="ORF">BI344_21515</name>
    <name evidence="2" type="ORF">BI347_20460</name>
</gene>
<name>A0A1S1WT87_9NEIS</name>
<dbReference type="Proteomes" id="UP000180280">
    <property type="component" value="Unassembled WGS sequence"/>
</dbReference>
<dbReference type="RefSeq" id="WP_071114737.1">
    <property type="nucleotide sequence ID" value="NZ_MKCS01000004.1"/>
</dbReference>
<organism evidence="2 4">
    <name type="scientific">Chromobacterium sphagni</name>
    <dbReference type="NCBI Taxonomy" id="1903179"/>
    <lineage>
        <taxon>Bacteria</taxon>
        <taxon>Pseudomonadati</taxon>
        <taxon>Pseudomonadota</taxon>
        <taxon>Betaproteobacteria</taxon>
        <taxon>Neisseriales</taxon>
        <taxon>Chromobacteriaceae</taxon>
        <taxon>Chromobacterium</taxon>
    </lineage>
</organism>
<keyword evidence="5" id="KW-1185">Reference proteome</keyword>
<comment type="caution">
    <text evidence="2">The sequence shown here is derived from an EMBL/GenBank/DDBJ whole genome shotgun (WGS) entry which is preliminary data.</text>
</comment>
<sequence>MVLLLGGGLALAPTLALADLSNDILGKILNQVTQILQQQYQQFAAMIQQMDVMRQQGEAMRDKMGQESDKNRQQQCDIWCGKSLPTPGEVPADANNTGSPGAAMSARRGMTAQLQAVTGNMAGNMDQNTAIQGYYGALAAWFQSATPQQKQQVQQPLSFAPGDVPSAEDRKLADYNAKLTIGLEPVPPVAAGQIKSNPAAQEYEARRIGYNSAQLVAYDSYRQYDLSAEEVKTVSDVLLSMSQQTIENMNPGTAMKAQVQLLAVQSGLLLSQYQSSLRQERLLAVMAANNARLAMSDRLRRLSQSQAVQSYAK</sequence>